<dbReference type="AlphaFoldDB" id="A0A843USU2"/>
<proteinExistence type="predicted"/>
<evidence type="ECO:0000313" key="1">
    <source>
        <dbReference type="EMBL" id="MQL86675.1"/>
    </source>
</evidence>
<evidence type="ECO:0000313" key="2">
    <source>
        <dbReference type="Proteomes" id="UP000652761"/>
    </source>
</evidence>
<name>A0A843USU2_COLES</name>
<protein>
    <submittedName>
        <fullName evidence="1">Uncharacterized protein</fullName>
    </submittedName>
</protein>
<reference evidence="1" key="1">
    <citation type="submission" date="2017-07" db="EMBL/GenBank/DDBJ databases">
        <title>Taro Niue Genome Assembly and Annotation.</title>
        <authorList>
            <person name="Atibalentja N."/>
            <person name="Keating K."/>
            <person name="Fields C.J."/>
        </authorList>
    </citation>
    <scope>NUCLEOTIDE SEQUENCE</scope>
    <source>
        <strain evidence="1">Niue_2</strain>
        <tissue evidence="1">Leaf</tissue>
    </source>
</reference>
<keyword evidence="2" id="KW-1185">Reference proteome</keyword>
<organism evidence="1 2">
    <name type="scientific">Colocasia esculenta</name>
    <name type="common">Wild taro</name>
    <name type="synonym">Arum esculentum</name>
    <dbReference type="NCBI Taxonomy" id="4460"/>
    <lineage>
        <taxon>Eukaryota</taxon>
        <taxon>Viridiplantae</taxon>
        <taxon>Streptophyta</taxon>
        <taxon>Embryophyta</taxon>
        <taxon>Tracheophyta</taxon>
        <taxon>Spermatophyta</taxon>
        <taxon>Magnoliopsida</taxon>
        <taxon>Liliopsida</taxon>
        <taxon>Araceae</taxon>
        <taxon>Aroideae</taxon>
        <taxon>Colocasieae</taxon>
        <taxon>Colocasia</taxon>
    </lineage>
</organism>
<dbReference type="Proteomes" id="UP000652761">
    <property type="component" value="Unassembled WGS sequence"/>
</dbReference>
<gene>
    <name evidence="1" type="ORF">Taro_019207</name>
</gene>
<dbReference type="EMBL" id="NMUH01000918">
    <property type="protein sequence ID" value="MQL86675.1"/>
    <property type="molecule type" value="Genomic_DNA"/>
</dbReference>
<accession>A0A843USU2</accession>
<comment type="caution">
    <text evidence="1">The sequence shown here is derived from an EMBL/GenBank/DDBJ whole genome shotgun (WGS) entry which is preliminary data.</text>
</comment>
<sequence length="88" mass="10452">MPRDTKGCHLHPFIPRVIKGILEDFRNFSKCIHTMVSFRCDCIQEKHQDTSAKDQEKHFKWSCVDNQEVPCRQIDHPEQNKLLEAQME</sequence>